<evidence type="ECO:0000313" key="4">
    <source>
        <dbReference type="EMBL" id="TDT15839.1"/>
    </source>
</evidence>
<dbReference type="EMBL" id="SOAU01000001">
    <property type="protein sequence ID" value="TDT15839.1"/>
    <property type="molecule type" value="Genomic_DNA"/>
</dbReference>
<name>A0A4R7HZ73_9ACTN</name>
<dbReference type="GO" id="GO:0016787">
    <property type="term" value="F:hydrolase activity"/>
    <property type="evidence" value="ECO:0007669"/>
    <property type="project" value="UniProtKB-KW"/>
</dbReference>
<evidence type="ECO:0000313" key="5">
    <source>
        <dbReference type="Proteomes" id="UP000294558"/>
    </source>
</evidence>
<dbReference type="PROSITE" id="PS51462">
    <property type="entry name" value="NUDIX"/>
    <property type="match status" value="1"/>
</dbReference>
<accession>A0A4R7HZ73</accession>
<dbReference type="PROSITE" id="PS00893">
    <property type="entry name" value="NUDIX_BOX"/>
    <property type="match status" value="1"/>
</dbReference>
<keyword evidence="5" id="KW-1185">Reference proteome</keyword>
<gene>
    <name evidence="4" type="ORF">BDK89_1418</name>
</gene>
<dbReference type="Proteomes" id="UP000294558">
    <property type="component" value="Unassembled WGS sequence"/>
</dbReference>
<keyword evidence="2" id="KW-0472">Membrane</keyword>
<dbReference type="Pfam" id="PF00293">
    <property type="entry name" value="NUDIX"/>
    <property type="match status" value="1"/>
</dbReference>
<sequence>MCSDGHVRWGVFGAAGVVFVVRFPDGPRVMLQKRSQFAHEGGTWSCAGGALDEGEAPLDGALREASEEVGAIPDGYRVLGQTVFAPAVDWAYTTYVVEVPGEFGSSINFETDAVAWDTPDEVEQRPLHAGFAAAWPDLRRIIDDAVDGDAGS</sequence>
<dbReference type="SUPFAM" id="SSF55811">
    <property type="entry name" value="Nudix"/>
    <property type="match status" value="1"/>
</dbReference>
<proteinExistence type="predicted"/>
<dbReference type="InterPro" id="IPR015797">
    <property type="entry name" value="NUDIX_hydrolase-like_dom_sf"/>
</dbReference>
<dbReference type="Gene3D" id="3.90.79.10">
    <property type="entry name" value="Nucleoside Triphosphate Pyrophosphohydrolase"/>
    <property type="match status" value="1"/>
</dbReference>
<keyword evidence="1" id="KW-0378">Hydrolase</keyword>
<feature type="domain" description="Nudix hydrolase" evidence="3">
    <location>
        <begin position="10"/>
        <end position="140"/>
    </location>
</feature>
<evidence type="ECO:0000256" key="2">
    <source>
        <dbReference type="SAM" id="Phobius"/>
    </source>
</evidence>
<comment type="caution">
    <text evidence="4">The sequence shown here is derived from an EMBL/GenBank/DDBJ whole genome shotgun (WGS) entry which is preliminary data.</text>
</comment>
<dbReference type="InterPro" id="IPR000086">
    <property type="entry name" value="NUDIX_hydrolase_dom"/>
</dbReference>
<keyword evidence="2" id="KW-1133">Transmembrane helix</keyword>
<keyword evidence="2" id="KW-0812">Transmembrane</keyword>
<reference evidence="4 5" key="1">
    <citation type="submission" date="2019-03" db="EMBL/GenBank/DDBJ databases">
        <title>Sequencing the genomes of 1000 actinobacteria strains.</title>
        <authorList>
            <person name="Klenk H.-P."/>
        </authorList>
    </citation>
    <scope>NUCLEOTIDE SEQUENCE [LARGE SCALE GENOMIC DNA]</scope>
    <source>
        <strain evidence="4 5">DSM 18936</strain>
    </source>
</reference>
<protein>
    <submittedName>
        <fullName evidence="4">8-oxo-dGTP diphosphatase</fullName>
    </submittedName>
</protein>
<feature type="transmembrane region" description="Helical" evidence="2">
    <location>
        <begin position="6"/>
        <end position="24"/>
    </location>
</feature>
<evidence type="ECO:0000259" key="3">
    <source>
        <dbReference type="PROSITE" id="PS51462"/>
    </source>
</evidence>
<organism evidence="4 5">
    <name type="scientific">Ilumatobacter fluminis</name>
    <dbReference type="NCBI Taxonomy" id="467091"/>
    <lineage>
        <taxon>Bacteria</taxon>
        <taxon>Bacillati</taxon>
        <taxon>Actinomycetota</taxon>
        <taxon>Acidimicrobiia</taxon>
        <taxon>Acidimicrobiales</taxon>
        <taxon>Ilumatobacteraceae</taxon>
        <taxon>Ilumatobacter</taxon>
    </lineage>
</organism>
<dbReference type="InterPro" id="IPR020084">
    <property type="entry name" value="NUDIX_hydrolase_CS"/>
</dbReference>
<dbReference type="AlphaFoldDB" id="A0A4R7HZ73"/>
<evidence type="ECO:0000256" key="1">
    <source>
        <dbReference type="ARBA" id="ARBA00022801"/>
    </source>
</evidence>